<evidence type="ECO:0000313" key="1">
    <source>
        <dbReference type="EMBL" id="KAK7016518.1"/>
    </source>
</evidence>
<sequence>MWPEKVQRQFEIAQAGNSALENVLHAPYNKLLNTLFPVDTDFTVIPNFQEISSTKSADYLVTFEIFLENKPVFVLELKREKDFLVRSKRTAADDQLRGRLGDLIDACPLPVLHGVSAFGTRLCFYSITKEGLISPAASPLYVTDTAPAERCCCSLP</sequence>
<reference evidence="1 2" key="1">
    <citation type="journal article" date="2024" name="J Genomics">
        <title>Draft genome sequencing and assembly of Favolaschia claudopus CIRM-BRFM 2984 isolated from oak limbs.</title>
        <authorList>
            <person name="Navarro D."/>
            <person name="Drula E."/>
            <person name="Chaduli D."/>
            <person name="Cazenave R."/>
            <person name="Ahrendt S."/>
            <person name="Wang J."/>
            <person name="Lipzen A."/>
            <person name="Daum C."/>
            <person name="Barry K."/>
            <person name="Grigoriev I.V."/>
            <person name="Favel A."/>
            <person name="Rosso M.N."/>
            <person name="Martin F."/>
        </authorList>
    </citation>
    <scope>NUCLEOTIDE SEQUENCE [LARGE SCALE GENOMIC DNA]</scope>
    <source>
        <strain evidence="1 2">CIRM-BRFM 2984</strain>
    </source>
</reference>
<dbReference type="EMBL" id="JAWWNJ010000050">
    <property type="protein sequence ID" value="KAK7016518.1"/>
    <property type="molecule type" value="Genomic_DNA"/>
</dbReference>
<dbReference type="Proteomes" id="UP001362999">
    <property type="component" value="Unassembled WGS sequence"/>
</dbReference>
<protein>
    <submittedName>
        <fullName evidence="1">Uncharacterized protein</fullName>
    </submittedName>
</protein>
<dbReference type="AlphaFoldDB" id="A0AAW0ASR0"/>
<gene>
    <name evidence="1" type="ORF">R3P38DRAFT_3321037</name>
</gene>
<organism evidence="1 2">
    <name type="scientific">Favolaschia claudopus</name>
    <dbReference type="NCBI Taxonomy" id="2862362"/>
    <lineage>
        <taxon>Eukaryota</taxon>
        <taxon>Fungi</taxon>
        <taxon>Dikarya</taxon>
        <taxon>Basidiomycota</taxon>
        <taxon>Agaricomycotina</taxon>
        <taxon>Agaricomycetes</taxon>
        <taxon>Agaricomycetidae</taxon>
        <taxon>Agaricales</taxon>
        <taxon>Marasmiineae</taxon>
        <taxon>Mycenaceae</taxon>
        <taxon>Favolaschia</taxon>
    </lineage>
</organism>
<keyword evidence="2" id="KW-1185">Reference proteome</keyword>
<evidence type="ECO:0000313" key="2">
    <source>
        <dbReference type="Proteomes" id="UP001362999"/>
    </source>
</evidence>
<comment type="caution">
    <text evidence="1">The sequence shown here is derived from an EMBL/GenBank/DDBJ whole genome shotgun (WGS) entry which is preliminary data.</text>
</comment>
<proteinExistence type="predicted"/>
<name>A0AAW0ASR0_9AGAR</name>
<accession>A0AAW0ASR0</accession>